<protein>
    <submittedName>
        <fullName evidence="1">Uncharacterized protein</fullName>
    </submittedName>
</protein>
<name>A0ACD5Z6J8_AVESA</name>
<sequence>MDPSDVEMEPAEHPPQPQQPPPPQPQQPQPAAAGDGWSMLSRARGLLEEGQPSLALQAILMAIRSKGGNQALMQTLNRARELYKQRSQPTPNVDELASFLARCAIAEAQSPSNTNPQAPGSDPVVMLDSDESCILAECGRKQIILDAFSDGSSFICLKCGGLFSTSRKDEHLAYWCGAA</sequence>
<dbReference type="Proteomes" id="UP001732700">
    <property type="component" value="Chromosome 6C"/>
</dbReference>
<evidence type="ECO:0000313" key="1">
    <source>
        <dbReference type="EnsemblPlants" id="AVESA.00010b.r2.6CG1113590.1.CDS"/>
    </source>
</evidence>
<organism evidence="1 2">
    <name type="scientific">Avena sativa</name>
    <name type="common">Oat</name>
    <dbReference type="NCBI Taxonomy" id="4498"/>
    <lineage>
        <taxon>Eukaryota</taxon>
        <taxon>Viridiplantae</taxon>
        <taxon>Streptophyta</taxon>
        <taxon>Embryophyta</taxon>
        <taxon>Tracheophyta</taxon>
        <taxon>Spermatophyta</taxon>
        <taxon>Magnoliopsida</taxon>
        <taxon>Liliopsida</taxon>
        <taxon>Poales</taxon>
        <taxon>Poaceae</taxon>
        <taxon>BOP clade</taxon>
        <taxon>Pooideae</taxon>
        <taxon>Poodae</taxon>
        <taxon>Poeae</taxon>
        <taxon>Poeae Chloroplast Group 1 (Aveneae type)</taxon>
        <taxon>Aveninae</taxon>
        <taxon>Avena</taxon>
    </lineage>
</organism>
<accession>A0ACD5Z6J8</accession>
<keyword evidence="2" id="KW-1185">Reference proteome</keyword>
<reference evidence="1" key="2">
    <citation type="submission" date="2025-09" db="UniProtKB">
        <authorList>
            <consortium name="EnsemblPlants"/>
        </authorList>
    </citation>
    <scope>IDENTIFICATION</scope>
</reference>
<evidence type="ECO:0000313" key="2">
    <source>
        <dbReference type="Proteomes" id="UP001732700"/>
    </source>
</evidence>
<reference evidence="1" key="1">
    <citation type="submission" date="2021-05" db="EMBL/GenBank/DDBJ databases">
        <authorList>
            <person name="Scholz U."/>
            <person name="Mascher M."/>
            <person name="Fiebig A."/>
        </authorList>
    </citation>
    <scope>NUCLEOTIDE SEQUENCE [LARGE SCALE GENOMIC DNA]</scope>
</reference>
<dbReference type="EnsemblPlants" id="AVESA.00010b.r2.6CG1113590.1">
    <property type="protein sequence ID" value="AVESA.00010b.r2.6CG1113590.1.CDS"/>
    <property type="gene ID" value="AVESA.00010b.r2.6CG1113590"/>
</dbReference>
<proteinExistence type="predicted"/>